<feature type="transmembrane region" description="Helical" evidence="2">
    <location>
        <begin position="27"/>
        <end position="53"/>
    </location>
</feature>
<dbReference type="Proteomes" id="UP000237144">
    <property type="component" value="Unassembled WGS sequence"/>
</dbReference>
<keyword evidence="2" id="KW-0472">Membrane</keyword>
<evidence type="ECO:0000313" key="3">
    <source>
        <dbReference type="EMBL" id="POY73798.1"/>
    </source>
</evidence>
<keyword evidence="2" id="KW-1133">Transmembrane helix</keyword>
<reference evidence="3 4" key="1">
    <citation type="journal article" date="2018" name="Front. Microbiol.">
        <title>Prospects for Fungal Bioremediation of Acidic Radioactive Waste Sites: Characterization and Genome Sequence of Rhodotorula taiwanensis MD1149.</title>
        <authorList>
            <person name="Tkavc R."/>
            <person name="Matrosova V.Y."/>
            <person name="Grichenko O.E."/>
            <person name="Gostincar C."/>
            <person name="Volpe R.P."/>
            <person name="Klimenkova P."/>
            <person name="Gaidamakova E.K."/>
            <person name="Zhou C.E."/>
            <person name="Stewart B.J."/>
            <person name="Lyman M.G."/>
            <person name="Malfatti S.A."/>
            <person name="Rubinfeld B."/>
            <person name="Courtot M."/>
            <person name="Singh J."/>
            <person name="Dalgard C.L."/>
            <person name="Hamilton T."/>
            <person name="Frey K.G."/>
            <person name="Gunde-Cimerman N."/>
            <person name="Dugan L."/>
            <person name="Daly M.J."/>
        </authorList>
    </citation>
    <scope>NUCLEOTIDE SEQUENCE [LARGE SCALE GENOMIC DNA]</scope>
    <source>
        <strain evidence="3 4">MD1149</strain>
    </source>
</reference>
<evidence type="ECO:0000256" key="1">
    <source>
        <dbReference type="SAM" id="MobiDB-lite"/>
    </source>
</evidence>
<feature type="region of interest" description="Disordered" evidence="1">
    <location>
        <begin position="184"/>
        <end position="260"/>
    </location>
</feature>
<accession>A0A2S5BAL1</accession>
<gene>
    <name evidence="3" type="ORF">BMF94_3339</name>
</gene>
<keyword evidence="2" id="KW-0812">Transmembrane</keyword>
<feature type="compositionally biased region" description="Polar residues" evidence="1">
    <location>
        <begin position="205"/>
        <end position="217"/>
    </location>
</feature>
<dbReference type="OrthoDB" id="2529867at2759"/>
<dbReference type="EMBL" id="PJQD01000035">
    <property type="protein sequence ID" value="POY73798.1"/>
    <property type="molecule type" value="Genomic_DNA"/>
</dbReference>
<sequence length="283" mass="30662">MPFALAPYLEPYGAYLRPAGYYATWSAFYLSYVISPGLVTLLQALILLLSWVLPTIETGVERARWNLLASRSAREDWAWPGRVPGQKTEWPAWAQTAFAYVDVRWVFVVGWLACVAKLRAFSRRMGWESKVAAPVVAPAPVRGPQPVAIVPSAARLPSQAPSARSNPFSTALPVGASVHASTVGGSTYRRRHSAQQIPRAPQAHSAVSTWRQETASALGSVHSRRSNPFSVAGQGTSSIPIRAPSARSAPHHGSAQPYSPLREPIYEDEHASIWSGSGGWKAA</sequence>
<keyword evidence="4" id="KW-1185">Reference proteome</keyword>
<evidence type="ECO:0000313" key="4">
    <source>
        <dbReference type="Proteomes" id="UP000237144"/>
    </source>
</evidence>
<evidence type="ECO:0000256" key="2">
    <source>
        <dbReference type="SAM" id="Phobius"/>
    </source>
</evidence>
<feature type="compositionally biased region" description="Polar residues" evidence="1">
    <location>
        <begin position="226"/>
        <end position="239"/>
    </location>
</feature>
<name>A0A2S5BAL1_9BASI</name>
<proteinExistence type="predicted"/>
<protein>
    <submittedName>
        <fullName evidence="3">Uncharacterized protein</fullName>
    </submittedName>
</protein>
<comment type="caution">
    <text evidence="3">The sequence shown here is derived from an EMBL/GenBank/DDBJ whole genome shotgun (WGS) entry which is preliminary data.</text>
</comment>
<dbReference type="AlphaFoldDB" id="A0A2S5BAL1"/>
<organism evidence="3 4">
    <name type="scientific">Rhodotorula taiwanensis</name>
    <dbReference type="NCBI Taxonomy" id="741276"/>
    <lineage>
        <taxon>Eukaryota</taxon>
        <taxon>Fungi</taxon>
        <taxon>Dikarya</taxon>
        <taxon>Basidiomycota</taxon>
        <taxon>Pucciniomycotina</taxon>
        <taxon>Microbotryomycetes</taxon>
        <taxon>Sporidiobolales</taxon>
        <taxon>Sporidiobolaceae</taxon>
        <taxon>Rhodotorula</taxon>
    </lineage>
</organism>